<evidence type="ECO:0000313" key="3">
    <source>
        <dbReference type="Proteomes" id="UP000606870"/>
    </source>
</evidence>
<keyword evidence="3" id="KW-1185">Reference proteome</keyword>
<feature type="domain" description="Cyclodeaminase/cyclohydrolase" evidence="1">
    <location>
        <begin position="3"/>
        <end position="177"/>
    </location>
</feature>
<dbReference type="Gene3D" id="1.20.120.680">
    <property type="entry name" value="Formiminotetrahydrofolate cyclodeaminase monomer, up-and-down helical bundle"/>
    <property type="match status" value="1"/>
</dbReference>
<dbReference type="RefSeq" id="WP_186502365.1">
    <property type="nucleotide sequence ID" value="NZ_JACOGK010000005.1"/>
</dbReference>
<dbReference type="Pfam" id="PF04961">
    <property type="entry name" value="FTCD_C"/>
    <property type="match status" value="1"/>
</dbReference>
<dbReference type="InterPro" id="IPR036178">
    <property type="entry name" value="Formintransfe-cycloase-like_sf"/>
</dbReference>
<organism evidence="2 3">
    <name type="scientific">Megasphaera hominis</name>
    <dbReference type="NCBI Taxonomy" id="159836"/>
    <lineage>
        <taxon>Bacteria</taxon>
        <taxon>Bacillati</taxon>
        <taxon>Bacillota</taxon>
        <taxon>Negativicutes</taxon>
        <taxon>Veillonellales</taxon>
        <taxon>Veillonellaceae</taxon>
        <taxon>Megasphaera</taxon>
    </lineage>
</organism>
<sequence>MPIDDFLAAAASKEPVPGGGGIAALTAASAAALVEMVANLTIGKKGYEDVERIMVQIRDQAAALRQRYLRGIAEDAAAFDAVIQAVRLPKTTEKRSEHVQAAFKRAASIPFSLGQDIFQLLQLSEQAVQFGNEWVITDGAIAAMNARAAMRSAFYSVRVNLHSIRDEAFVTEMMKAITATEEKAVLIEQSVERKYHERCGS</sequence>
<accession>A0ABR6VFS5</accession>
<evidence type="ECO:0000259" key="1">
    <source>
        <dbReference type="Pfam" id="PF04961"/>
    </source>
</evidence>
<proteinExistence type="predicted"/>
<protein>
    <submittedName>
        <fullName evidence="2">Cyclodeaminase/cyclohydrolase family protein</fullName>
    </submittedName>
</protein>
<comment type="caution">
    <text evidence="2">The sequence shown here is derived from an EMBL/GenBank/DDBJ whole genome shotgun (WGS) entry which is preliminary data.</text>
</comment>
<dbReference type="InterPro" id="IPR007044">
    <property type="entry name" value="Cyclodeamin/CycHdrlase"/>
</dbReference>
<dbReference type="SUPFAM" id="SSF101262">
    <property type="entry name" value="Methenyltetrahydrofolate cyclohydrolase-like"/>
    <property type="match status" value="1"/>
</dbReference>
<dbReference type="EMBL" id="JACOGK010000005">
    <property type="protein sequence ID" value="MBC3536148.1"/>
    <property type="molecule type" value="Genomic_DNA"/>
</dbReference>
<gene>
    <name evidence="2" type="ORF">H8J70_02595</name>
</gene>
<name>A0ABR6VFS5_9FIRM</name>
<dbReference type="Proteomes" id="UP000606870">
    <property type="component" value="Unassembled WGS sequence"/>
</dbReference>
<evidence type="ECO:0000313" key="2">
    <source>
        <dbReference type="EMBL" id="MBC3536148.1"/>
    </source>
</evidence>
<reference evidence="2 3" key="1">
    <citation type="submission" date="2020-08" db="EMBL/GenBank/DDBJ databases">
        <authorList>
            <person name="Liu C."/>
            <person name="Sun Q."/>
        </authorList>
    </citation>
    <scope>NUCLEOTIDE SEQUENCE [LARGE SCALE GENOMIC DNA]</scope>
    <source>
        <strain evidence="2 3">NSJ-59</strain>
    </source>
</reference>